<dbReference type="GO" id="GO:0006351">
    <property type="term" value="P:DNA-templated transcription"/>
    <property type="evidence" value="ECO:0007669"/>
    <property type="project" value="InterPro"/>
</dbReference>
<keyword evidence="5 9" id="KW-0240">DNA-directed RNA polymerase</keyword>
<evidence type="ECO:0000313" key="14">
    <source>
        <dbReference type="Proteomes" id="UP000318582"/>
    </source>
</evidence>
<feature type="domain" description="RNA polymerase III subunit RPC82-related helix-turn-helix" evidence="11">
    <location>
        <begin position="8"/>
        <end position="67"/>
    </location>
</feature>
<dbReference type="Pfam" id="PF08221">
    <property type="entry name" value="HTH_9"/>
    <property type="match status" value="1"/>
</dbReference>
<feature type="domain" description="DNA-directed RNA polymerase III subunit RPC3 winged-helix" evidence="12">
    <location>
        <begin position="365"/>
        <end position="440"/>
    </location>
</feature>
<gene>
    <name evidence="13" type="ORF">PhCBS80983_g00859</name>
</gene>
<dbReference type="InterPro" id="IPR008806">
    <property type="entry name" value="RNA_pol_III_Rpc82_C"/>
</dbReference>
<dbReference type="Pfam" id="PF22536">
    <property type="entry name" value="WHD_POLR3C"/>
    <property type="match status" value="1"/>
</dbReference>
<dbReference type="STRING" id="109895.A0A507EFG0"/>
<organism evidence="13 14">
    <name type="scientific">Powellomyces hirtus</name>
    <dbReference type="NCBI Taxonomy" id="109895"/>
    <lineage>
        <taxon>Eukaryota</taxon>
        <taxon>Fungi</taxon>
        <taxon>Fungi incertae sedis</taxon>
        <taxon>Chytridiomycota</taxon>
        <taxon>Chytridiomycota incertae sedis</taxon>
        <taxon>Chytridiomycetes</taxon>
        <taxon>Spizellomycetales</taxon>
        <taxon>Powellomycetaceae</taxon>
        <taxon>Powellomyces</taxon>
    </lineage>
</organism>
<proteinExistence type="inferred from homology"/>
<dbReference type="Proteomes" id="UP000318582">
    <property type="component" value="Unassembled WGS sequence"/>
</dbReference>
<evidence type="ECO:0000259" key="12">
    <source>
        <dbReference type="Pfam" id="PF22536"/>
    </source>
</evidence>
<comment type="caution">
    <text evidence="13">The sequence shown here is derived from an EMBL/GenBank/DDBJ whole genome shotgun (WGS) entry which is preliminary data.</text>
</comment>
<dbReference type="PANTHER" id="PTHR12949:SF0">
    <property type="entry name" value="DNA-DIRECTED RNA POLYMERASE III SUBUNIT RPC3"/>
    <property type="match status" value="1"/>
</dbReference>
<evidence type="ECO:0000259" key="10">
    <source>
        <dbReference type="Pfam" id="PF05645"/>
    </source>
</evidence>
<evidence type="ECO:0000313" key="13">
    <source>
        <dbReference type="EMBL" id="TPX61940.1"/>
    </source>
</evidence>
<comment type="subcellular location">
    <subcellularLocation>
        <location evidence="1 9">Nucleus</location>
    </subcellularLocation>
</comment>
<keyword evidence="14" id="KW-1185">Reference proteome</keyword>
<keyword evidence="7 9" id="KW-0539">Nucleus</keyword>
<comment type="similarity">
    <text evidence="2 9">Belongs to the RNA polymerase beta chain family.</text>
</comment>
<dbReference type="GO" id="GO:0005666">
    <property type="term" value="C:RNA polymerase III complex"/>
    <property type="evidence" value="ECO:0007669"/>
    <property type="project" value="UniProtKB-UniRule"/>
</dbReference>
<dbReference type="InterPro" id="IPR055207">
    <property type="entry name" value="POLR3C_WHD"/>
</dbReference>
<dbReference type="EMBL" id="QEAQ01000005">
    <property type="protein sequence ID" value="TPX61940.1"/>
    <property type="molecule type" value="Genomic_DNA"/>
</dbReference>
<dbReference type="Gene3D" id="1.10.10.10">
    <property type="entry name" value="Winged helix-like DNA-binding domain superfamily/Winged helix DNA-binding domain"/>
    <property type="match status" value="4"/>
</dbReference>
<evidence type="ECO:0000256" key="2">
    <source>
        <dbReference type="ARBA" id="ARBA00006835"/>
    </source>
</evidence>
<dbReference type="InterPro" id="IPR013197">
    <property type="entry name" value="RNA_pol_III_RPC82-rel_HTH"/>
</dbReference>
<sequence length="525" mass="59008">MPGVRLRLAKAILLEHFGPVVQQVGVALLERGRTTLTVLFRRLELSQKQVRESLFTLIQHNVVTYAETAEGSRMVVYYQADIDAILVRDRFPLYMRAVRERCGDDSEKMFVQVLRHGRANYDLLVEQSREPGITRDQLSEAFSTLIDSRIIRECHAQDSISTEDRMMGEEAAEVARRGGLPLTATEMTKLRRELALRREVSYDESAETGAKRKVVLDLEEVQNKKFAAEANTTADPTKFYRANFDRLHILLRNAAVARVAEQRMNLGSGEVVRKLLSASEHKMKHCKTDWKSDPVSQIMLSSLLDPNIPLHVDGRPAGSSGTLDYLEALTQDDMHLVTKESEAGGGQFSVNLQTAGIELKGRMMESIVQEKFGDTARRIWRILLLMQKLNETQVAKLALCPLKTARHCLYAMMNAGLAFIQDVPKTLDHSAARTFFLWYVSIPKSTTQLAQSAYSTLGNLKQRRATEIDARARLIEKMGRSDIVDGSAQLNDAELLAVDNLNRVVATLVGSEVRVAEMVMTLEEF</sequence>
<accession>A0A507EFG0</accession>
<dbReference type="InterPro" id="IPR036390">
    <property type="entry name" value="WH_DNA-bd_sf"/>
</dbReference>
<comment type="function">
    <text evidence="8 9">DNA-dependent RNA polymerase catalyzes the transcription of DNA into RNA using the four ribonucleoside triphosphates as substrates. Specific core component of RNA polymerase III which synthesizes small RNAs, such as 5S rRNA and tRNAs.</text>
</comment>
<evidence type="ECO:0000256" key="5">
    <source>
        <dbReference type="ARBA" id="ARBA00022478"/>
    </source>
</evidence>
<dbReference type="Pfam" id="PF05645">
    <property type="entry name" value="RNA_pol_Rpc82"/>
    <property type="match status" value="1"/>
</dbReference>
<evidence type="ECO:0000256" key="4">
    <source>
        <dbReference type="ARBA" id="ARBA00016689"/>
    </source>
</evidence>
<name>A0A507EFG0_9FUNG</name>
<dbReference type="SUPFAM" id="SSF46785">
    <property type="entry name" value="Winged helix' DNA-binding domain"/>
    <property type="match status" value="2"/>
</dbReference>
<evidence type="ECO:0000256" key="1">
    <source>
        <dbReference type="ARBA" id="ARBA00004123"/>
    </source>
</evidence>
<evidence type="ECO:0000256" key="6">
    <source>
        <dbReference type="ARBA" id="ARBA00023163"/>
    </source>
</evidence>
<feature type="domain" description="RNA polymerase III Rpc82 C -terminal" evidence="10">
    <location>
        <begin position="141"/>
        <end position="354"/>
    </location>
</feature>
<evidence type="ECO:0000256" key="8">
    <source>
        <dbReference type="ARBA" id="ARBA00025127"/>
    </source>
</evidence>
<dbReference type="InterPro" id="IPR036388">
    <property type="entry name" value="WH-like_DNA-bd_sf"/>
</dbReference>
<dbReference type="PANTHER" id="PTHR12949">
    <property type="entry name" value="RNA POLYMERASE III DNA DIRECTED -RELATED"/>
    <property type="match status" value="1"/>
</dbReference>
<evidence type="ECO:0000259" key="11">
    <source>
        <dbReference type="Pfam" id="PF08221"/>
    </source>
</evidence>
<evidence type="ECO:0000256" key="3">
    <source>
        <dbReference type="ARBA" id="ARBA00011206"/>
    </source>
</evidence>
<comment type="subunit">
    <text evidence="3 9">Component of the RNA polymerase III (Pol III) complex consisting of 17 subunits.</text>
</comment>
<evidence type="ECO:0000256" key="7">
    <source>
        <dbReference type="ARBA" id="ARBA00023242"/>
    </source>
</evidence>
<dbReference type="AlphaFoldDB" id="A0A507EFG0"/>
<evidence type="ECO:0000256" key="9">
    <source>
        <dbReference type="RuleBase" id="RU367076"/>
    </source>
</evidence>
<dbReference type="GO" id="GO:0003697">
    <property type="term" value="F:single-stranded DNA binding"/>
    <property type="evidence" value="ECO:0007669"/>
    <property type="project" value="UniProtKB-UniRule"/>
</dbReference>
<protein>
    <recommendedName>
        <fullName evidence="4 9">DNA-directed RNA polymerase III subunit RPC3</fullName>
        <shortName evidence="9">RNA polymerase III subunit C3</shortName>
    </recommendedName>
</protein>
<dbReference type="InterPro" id="IPR039748">
    <property type="entry name" value="RPC3"/>
</dbReference>
<reference evidence="13 14" key="1">
    <citation type="journal article" date="2019" name="Sci. Rep.">
        <title>Comparative genomics of chytrid fungi reveal insights into the obligate biotrophic and pathogenic lifestyle of Synchytrium endobioticum.</title>
        <authorList>
            <person name="van de Vossenberg B.T.L.H."/>
            <person name="Warris S."/>
            <person name="Nguyen H.D.T."/>
            <person name="van Gent-Pelzer M.P.E."/>
            <person name="Joly D.L."/>
            <person name="van de Geest H.C."/>
            <person name="Bonants P.J.M."/>
            <person name="Smith D.S."/>
            <person name="Levesque C.A."/>
            <person name="van der Lee T.A.J."/>
        </authorList>
    </citation>
    <scope>NUCLEOTIDE SEQUENCE [LARGE SCALE GENOMIC DNA]</scope>
    <source>
        <strain evidence="13 14">CBS 809.83</strain>
    </source>
</reference>
<keyword evidence="6 9" id="KW-0804">Transcription</keyword>